<dbReference type="RefSeq" id="WP_304435018.1">
    <property type="nucleotide sequence ID" value="NZ_JAUKUC010000001.1"/>
</dbReference>
<name>A0ABT8RLJ9_9FLAO</name>
<dbReference type="EMBL" id="JAUKUC010000001">
    <property type="protein sequence ID" value="MDO1511792.1"/>
    <property type="molecule type" value="Genomic_DNA"/>
</dbReference>
<keyword evidence="3" id="KW-1185">Reference proteome</keyword>
<keyword evidence="1" id="KW-0472">Membrane</keyword>
<feature type="transmembrane region" description="Helical" evidence="1">
    <location>
        <begin position="361"/>
        <end position="379"/>
    </location>
</feature>
<keyword evidence="1" id="KW-0812">Transmembrane</keyword>
<protein>
    <submittedName>
        <fullName evidence="2">DUF3999 family protein</fullName>
    </submittedName>
</protein>
<dbReference type="InterPro" id="IPR025060">
    <property type="entry name" value="DUF3999"/>
</dbReference>
<evidence type="ECO:0000313" key="3">
    <source>
        <dbReference type="Proteomes" id="UP001168579"/>
    </source>
</evidence>
<accession>A0ABT8RLJ9</accession>
<evidence type="ECO:0000313" key="2">
    <source>
        <dbReference type="EMBL" id="MDO1511792.1"/>
    </source>
</evidence>
<comment type="caution">
    <text evidence="2">The sequence shown here is derived from an EMBL/GenBank/DDBJ whole genome shotgun (WGS) entry which is preliminary data.</text>
</comment>
<proteinExistence type="predicted"/>
<organism evidence="2 3">
    <name type="scientific">Maribacter confluentis</name>
    <dbReference type="NCBI Taxonomy" id="1656093"/>
    <lineage>
        <taxon>Bacteria</taxon>
        <taxon>Pseudomonadati</taxon>
        <taxon>Bacteroidota</taxon>
        <taxon>Flavobacteriia</taxon>
        <taxon>Flavobacteriales</taxon>
        <taxon>Flavobacteriaceae</taxon>
        <taxon>Maribacter</taxon>
    </lineage>
</organism>
<dbReference type="Pfam" id="PF13163">
    <property type="entry name" value="DUF3999"/>
    <property type="match status" value="1"/>
</dbReference>
<gene>
    <name evidence="2" type="ORF">Q2T41_03825</name>
</gene>
<evidence type="ECO:0000256" key="1">
    <source>
        <dbReference type="SAM" id="Phobius"/>
    </source>
</evidence>
<dbReference type="Proteomes" id="UP001168579">
    <property type="component" value="Unassembled WGS sequence"/>
</dbReference>
<keyword evidence="1" id="KW-1133">Transmembrane helix</keyword>
<sequence length="386" mass="45007">MNTYSKKVALNGVSDQWHKIILSNECFQTVKPDLSDIRIYGITQNDTIEVPYFLSLSKEIRSNTTIPFNLLNIVDDRKGYYFTYELDALETINEIQLNFANINFNWTVSLEGSQDQQEWFNILRDYRILSIVNEQTDYSYTNLKFKNSKFPYYRITINTSEKPILKSATILKRAVQDPEYHTYPENKLEIQEENKNTIIHVDLKKKYAVSLLKLAIDNSVDYYRPLTIQYLVDSTKTDKGFHYNYRTLAKRTLSSMEANIINIPSTLTQKFRLIIANNDNQPLEIKEVVTKGYIHTLTARFTKPASYYLVYGKSPDRYPIYDITNIKNNIPQNISVLTLGNEQQIAKKGQIVSGPLFKNKVWLWAIITIIIMALGFFTVQMMRKKI</sequence>
<reference evidence="2" key="1">
    <citation type="journal article" date="2014" name="Int. J. Syst. Evol. Microbiol.">
        <title>Complete genome of a new Firmicutes species belonging to the dominant human colonic microbiota ('Ruminococcus bicirculans') reveals two chromosomes and a selective capacity to utilize plant glucans.</title>
        <authorList>
            <consortium name="NISC Comparative Sequencing Program"/>
            <person name="Wegmann U."/>
            <person name="Louis P."/>
            <person name="Goesmann A."/>
            <person name="Henrissat B."/>
            <person name="Duncan S.H."/>
            <person name="Flint H.J."/>
        </authorList>
    </citation>
    <scope>NUCLEOTIDE SEQUENCE</scope>
    <source>
        <strain evidence="2">CECT 8869</strain>
    </source>
</reference>
<reference evidence="2" key="2">
    <citation type="submission" date="2023-06" db="EMBL/GenBank/DDBJ databases">
        <authorList>
            <person name="Lucena T."/>
            <person name="Sun Q."/>
        </authorList>
    </citation>
    <scope>NUCLEOTIDE SEQUENCE</scope>
    <source>
        <strain evidence="2">CECT 8869</strain>
    </source>
</reference>